<dbReference type="PRINTS" id="PR00145">
    <property type="entry name" value="ARGSUCLYASE"/>
</dbReference>
<dbReference type="EC" id="4.3.2.1" evidence="2 4"/>
<dbReference type="UniPathway" id="UPA00068">
    <property type="reaction ID" value="UER00114"/>
</dbReference>
<comment type="pathway">
    <text evidence="1 4">Amino-acid biosynthesis; L-arginine biosynthesis; L-arginine from L-ornithine and carbamoyl phosphate: step 3/3.</text>
</comment>
<dbReference type="PRINTS" id="PR00149">
    <property type="entry name" value="FUMRATELYASE"/>
</dbReference>
<keyword evidence="3 4" id="KW-0055">Arginine biosynthesis</keyword>
<comment type="similarity">
    <text evidence="4">Belongs to the lyase 1 family. Argininosuccinate lyase subfamily.</text>
</comment>
<comment type="subcellular location">
    <subcellularLocation>
        <location evidence="4">Cytoplasm</location>
    </subcellularLocation>
</comment>
<evidence type="ECO:0000256" key="1">
    <source>
        <dbReference type="ARBA" id="ARBA00004941"/>
    </source>
</evidence>
<comment type="caution">
    <text evidence="6">The sequence shown here is derived from an EMBL/GenBank/DDBJ whole genome shotgun (WGS) entry which is preliminary data.</text>
</comment>
<organism evidence="6 7">
    <name type="scientific">Candidatus Magasanikbacteria bacterium RIFCSPHIGHO2_02_FULL_51_14</name>
    <dbReference type="NCBI Taxonomy" id="1798683"/>
    <lineage>
        <taxon>Bacteria</taxon>
        <taxon>Candidatus Magasanikiibacteriota</taxon>
    </lineage>
</organism>
<dbReference type="InterPro" id="IPR000362">
    <property type="entry name" value="Fumarate_lyase_fam"/>
</dbReference>
<sequence length="429" mass="48255">MAKIWQSASTAELHPLVEKYTVGNDHILDAHLLPFDIEASIAHARAIHKAGILTESELAQLIEGLQEILDLFRRGEFSIEQSDEDCHTAIENYLVKKYGALGKKVHTGRSRNDQVLVATRLYTRKKLKQISKHMIDLEQVFLEKAKTYEFLPMPGYTHTRRAMPSSVGHWAAAYLEELLNNHMLLESAYKLNDQNPLGAAAGFGVNLNIDREYTSELMGFGRTQVNSLYCVNSRGLTESYILSVLTQIMMTLGRLANEMIWFTTPEFNFFDLPHEFTTGSSIMPQKRNPDIFEILRGKVNEIVGLQTQVKDICKNLISGYNRDTQLTKEPLIKGLGIARTSLEVAALVISRVTPKREVLMNSLTPELFAVYQANTYVKQGMPFRDAYQKVKEELHTLTVPDPVAALKDVTSLGGPGNLALDQYRLSTPL</sequence>
<dbReference type="InterPro" id="IPR008948">
    <property type="entry name" value="L-Aspartase-like"/>
</dbReference>
<reference evidence="6 7" key="1">
    <citation type="journal article" date="2016" name="Nat. Commun.">
        <title>Thousands of microbial genomes shed light on interconnected biogeochemical processes in an aquifer system.</title>
        <authorList>
            <person name="Anantharaman K."/>
            <person name="Brown C.T."/>
            <person name="Hug L.A."/>
            <person name="Sharon I."/>
            <person name="Castelle C.J."/>
            <person name="Probst A.J."/>
            <person name="Thomas B.C."/>
            <person name="Singh A."/>
            <person name="Wilkins M.J."/>
            <person name="Karaoz U."/>
            <person name="Brodie E.L."/>
            <person name="Williams K.H."/>
            <person name="Hubbard S.S."/>
            <person name="Banfield J.F."/>
        </authorList>
    </citation>
    <scope>NUCLEOTIDE SEQUENCE [LARGE SCALE GENOMIC DNA]</scope>
</reference>
<dbReference type="GO" id="GO:0005829">
    <property type="term" value="C:cytosol"/>
    <property type="evidence" value="ECO:0007669"/>
    <property type="project" value="TreeGrafter"/>
</dbReference>
<dbReference type="AlphaFoldDB" id="A0A1F6MQ64"/>
<dbReference type="InterPro" id="IPR022761">
    <property type="entry name" value="Fumarate_lyase_N"/>
</dbReference>
<dbReference type="PANTHER" id="PTHR43814">
    <property type="entry name" value="ARGININOSUCCINATE LYASE"/>
    <property type="match status" value="1"/>
</dbReference>
<keyword evidence="4" id="KW-0028">Amino-acid biosynthesis</keyword>
<evidence type="ECO:0000256" key="4">
    <source>
        <dbReference type="HAMAP-Rule" id="MF_00006"/>
    </source>
</evidence>
<dbReference type="PROSITE" id="PS00163">
    <property type="entry name" value="FUMARATE_LYASES"/>
    <property type="match status" value="1"/>
</dbReference>
<keyword evidence="4 6" id="KW-0456">Lyase</keyword>
<evidence type="ECO:0000259" key="5">
    <source>
        <dbReference type="Pfam" id="PF00206"/>
    </source>
</evidence>
<dbReference type="InterPro" id="IPR009049">
    <property type="entry name" value="Argininosuccinate_lyase"/>
</dbReference>
<dbReference type="HAMAP" id="MF_00006">
    <property type="entry name" value="Arg_succ_lyase"/>
    <property type="match status" value="1"/>
</dbReference>
<accession>A0A1F6MQ64</accession>
<dbReference type="GO" id="GO:0004056">
    <property type="term" value="F:argininosuccinate lyase activity"/>
    <property type="evidence" value="ECO:0007669"/>
    <property type="project" value="UniProtKB-UniRule"/>
</dbReference>
<evidence type="ECO:0000313" key="7">
    <source>
        <dbReference type="Proteomes" id="UP000177457"/>
    </source>
</evidence>
<dbReference type="Gene3D" id="1.10.40.30">
    <property type="entry name" value="Fumarase/aspartase (C-terminal domain)"/>
    <property type="match status" value="1"/>
</dbReference>
<evidence type="ECO:0000256" key="3">
    <source>
        <dbReference type="ARBA" id="ARBA00022571"/>
    </source>
</evidence>
<feature type="domain" description="Fumarate lyase N-terminal" evidence="5">
    <location>
        <begin position="29"/>
        <end position="304"/>
    </location>
</feature>
<gene>
    <name evidence="4" type="primary">argH</name>
    <name evidence="6" type="ORF">A3C90_00895</name>
</gene>
<dbReference type="NCBIfam" id="TIGR00838">
    <property type="entry name" value="argH"/>
    <property type="match status" value="1"/>
</dbReference>
<dbReference type="Gene3D" id="1.10.275.10">
    <property type="entry name" value="Fumarase/aspartase (N-terminal domain)"/>
    <property type="match status" value="1"/>
</dbReference>
<protein>
    <recommendedName>
        <fullName evidence="2 4">Argininosuccinate lyase</fullName>
        <shortName evidence="4">ASAL</shortName>
        <ecNumber evidence="2 4">4.3.2.1</ecNumber>
    </recommendedName>
    <alternativeName>
        <fullName evidence="4">Arginosuccinase</fullName>
    </alternativeName>
</protein>
<dbReference type="Proteomes" id="UP000177457">
    <property type="component" value="Unassembled WGS sequence"/>
</dbReference>
<name>A0A1F6MQ64_9BACT</name>
<dbReference type="SUPFAM" id="SSF48557">
    <property type="entry name" value="L-aspartase-like"/>
    <property type="match status" value="1"/>
</dbReference>
<dbReference type="GO" id="GO:0042450">
    <property type="term" value="P:L-arginine biosynthetic process via ornithine"/>
    <property type="evidence" value="ECO:0007669"/>
    <property type="project" value="UniProtKB-UniRule"/>
</dbReference>
<proteinExistence type="inferred from homology"/>
<evidence type="ECO:0000256" key="2">
    <source>
        <dbReference type="ARBA" id="ARBA00012338"/>
    </source>
</evidence>
<dbReference type="InterPro" id="IPR024083">
    <property type="entry name" value="Fumarase/histidase_N"/>
</dbReference>
<dbReference type="Gene3D" id="1.20.200.10">
    <property type="entry name" value="Fumarase/aspartase (Central domain)"/>
    <property type="match status" value="1"/>
</dbReference>
<evidence type="ECO:0000313" key="6">
    <source>
        <dbReference type="EMBL" id="OGH73814.1"/>
    </source>
</evidence>
<dbReference type="STRING" id="1798683.A3C90_00895"/>
<keyword evidence="4" id="KW-0963">Cytoplasm</keyword>
<dbReference type="InterPro" id="IPR020557">
    <property type="entry name" value="Fumarate_lyase_CS"/>
</dbReference>
<dbReference type="PANTHER" id="PTHR43814:SF1">
    <property type="entry name" value="ARGININOSUCCINATE LYASE"/>
    <property type="match status" value="1"/>
</dbReference>
<dbReference type="CDD" id="cd01359">
    <property type="entry name" value="Argininosuccinate_lyase"/>
    <property type="match status" value="1"/>
</dbReference>
<dbReference type="Pfam" id="PF00206">
    <property type="entry name" value="Lyase_1"/>
    <property type="match status" value="1"/>
</dbReference>
<comment type="catalytic activity">
    <reaction evidence="4">
        <text>2-(N(omega)-L-arginino)succinate = fumarate + L-arginine</text>
        <dbReference type="Rhea" id="RHEA:24020"/>
        <dbReference type="ChEBI" id="CHEBI:29806"/>
        <dbReference type="ChEBI" id="CHEBI:32682"/>
        <dbReference type="ChEBI" id="CHEBI:57472"/>
        <dbReference type="EC" id="4.3.2.1"/>
    </reaction>
</comment>
<dbReference type="EMBL" id="MFQE01000014">
    <property type="protein sequence ID" value="OGH73814.1"/>
    <property type="molecule type" value="Genomic_DNA"/>
</dbReference>